<evidence type="ECO:0000313" key="3">
    <source>
        <dbReference type="Proteomes" id="UP001264519"/>
    </source>
</evidence>
<dbReference type="Gene3D" id="3.10.450.50">
    <property type="match status" value="1"/>
</dbReference>
<sequence>MNAVEHLNTYAEGWTKGNAETILKAAADDYTFDDPNVGVVTREAFTEYLAGLKEAVAAQGDGRVPDPLMELTEVLTHEENGGVTASCWWTIPGTAIQGAGLIKVDDSGVHSEVITYYAKPGG</sequence>
<dbReference type="SUPFAM" id="SSF54427">
    <property type="entry name" value="NTF2-like"/>
    <property type="match status" value="1"/>
</dbReference>
<reference evidence="2 3" key="1">
    <citation type="submission" date="2023-04" db="EMBL/GenBank/DDBJ databases">
        <title>A long-awaited taxogenomic arrangement of the family Halomonadaceae.</title>
        <authorList>
            <person name="De La Haba R."/>
            <person name="Chuvochina M."/>
            <person name="Wittouck S."/>
            <person name="Arahal D.R."/>
            <person name="Sanchez-Porro C."/>
            <person name="Hugenholtz P."/>
            <person name="Ventosa A."/>
        </authorList>
    </citation>
    <scope>NUCLEOTIDE SEQUENCE [LARGE SCALE GENOMIC DNA]</scope>
    <source>
        <strain evidence="2 3">DSM 23530</strain>
    </source>
</reference>
<protein>
    <submittedName>
        <fullName evidence="2">Nuclear transport factor 2 family protein</fullName>
    </submittedName>
</protein>
<accession>A0ABU1FXF3</accession>
<dbReference type="Proteomes" id="UP001264519">
    <property type="component" value="Unassembled WGS sequence"/>
</dbReference>
<comment type="caution">
    <text evidence="2">The sequence shown here is derived from an EMBL/GenBank/DDBJ whole genome shotgun (WGS) entry which is preliminary data.</text>
</comment>
<dbReference type="EMBL" id="JARWAK010000001">
    <property type="protein sequence ID" value="MDR5865365.1"/>
    <property type="molecule type" value="Genomic_DNA"/>
</dbReference>
<dbReference type="RefSeq" id="WP_309650962.1">
    <property type="nucleotide sequence ID" value="NZ_JARWAK010000001.1"/>
</dbReference>
<name>A0ABU1FXF3_9GAMM</name>
<evidence type="ECO:0000313" key="2">
    <source>
        <dbReference type="EMBL" id="MDR5865365.1"/>
    </source>
</evidence>
<proteinExistence type="predicted"/>
<organism evidence="2 3">
    <name type="scientific">Halomonas koreensis</name>
    <dbReference type="NCBI Taxonomy" id="245385"/>
    <lineage>
        <taxon>Bacteria</taxon>
        <taxon>Pseudomonadati</taxon>
        <taxon>Pseudomonadota</taxon>
        <taxon>Gammaproteobacteria</taxon>
        <taxon>Oceanospirillales</taxon>
        <taxon>Halomonadaceae</taxon>
        <taxon>Halomonas</taxon>
    </lineage>
</organism>
<keyword evidence="3" id="KW-1185">Reference proteome</keyword>
<evidence type="ECO:0000259" key="1">
    <source>
        <dbReference type="Pfam" id="PF12680"/>
    </source>
</evidence>
<dbReference type="InterPro" id="IPR037401">
    <property type="entry name" value="SnoaL-like"/>
</dbReference>
<gene>
    <name evidence="2" type="ORF">QC818_01000</name>
</gene>
<feature type="domain" description="SnoaL-like" evidence="1">
    <location>
        <begin position="9"/>
        <end position="115"/>
    </location>
</feature>
<dbReference type="InterPro" id="IPR032710">
    <property type="entry name" value="NTF2-like_dom_sf"/>
</dbReference>
<dbReference type="Pfam" id="PF12680">
    <property type="entry name" value="SnoaL_2"/>
    <property type="match status" value="1"/>
</dbReference>